<organism evidence="1 2">
    <name type="scientific">Entomophthora muscae</name>
    <dbReference type="NCBI Taxonomy" id="34485"/>
    <lineage>
        <taxon>Eukaryota</taxon>
        <taxon>Fungi</taxon>
        <taxon>Fungi incertae sedis</taxon>
        <taxon>Zoopagomycota</taxon>
        <taxon>Entomophthoromycotina</taxon>
        <taxon>Entomophthoromycetes</taxon>
        <taxon>Entomophthorales</taxon>
        <taxon>Entomophthoraceae</taxon>
        <taxon>Entomophthora</taxon>
    </lineage>
</organism>
<dbReference type="Proteomes" id="UP001165960">
    <property type="component" value="Unassembled WGS sequence"/>
</dbReference>
<comment type="caution">
    <text evidence="1">The sequence shown here is derived from an EMBL/GenBank/DDBJ whole genome shotgun (WGS) entry which is preliminary data.</text>
</comment>
<accession>A0ACC2SNK6</accession>
<gene>
    <name evidence="1" type="ORF">DSO57_1036581</name>
</gene>
<dbReference type="EMBL" id="QTSX02004616">
    <property type="protein sequence ID" value="KAJ9063854.1"/>
    <property type="molecule type" value="Genomic_DNA"/>
</dbReference>
<proteinExistence type="predicted"/>
<name>A0ACC2SNK6_9FUNG</name>
<sequence length="142" mass="16262">MKFTLLVSIVVAAPYSTKPVDGKHSVIVNLKPFEQILHDGNMRLFDVEMLNYNSILQNSHVKSKNVLRSQGEVIRNDITKRLGARARELQQARGRYSTDPKALSVPVRYGAAIYSIDQSYDMFKYLLDIDAKIYKAKYNHNQ</sequence>
<reference evidence="1" key="1">
    <citation type="submission" date="2022-04" db="EMBL/GenBank/DDBJ databases">
        <title>Genome of the entomopathogenic fungus Entomophthora muscae.</title>
        <authorList>
            <person name="Elya C."/>
            <person name="Lovett B.R."/>
            <person name="Lee E."/>
            <person name="Macias A.M."/>
            <person name="Hajek A.E."/>
            <person name="De Bivort B.L."/>
            <person name="Kasson M.T."/>
            <person name="De Fine Licht H.H."/>
            <person name="Stajich J.E."/>
        </authorList>
    </citation>
    <scope>NUCLEOTIDE SEQUENCE</scope>
    <source>
        <strain evidence="1">Berkeley</strain>
    </source>
</reference>
<keyword evidence="2" id="KW-1185">Reference proteome</keyword>
<protein>
    <submittedName>
        <fullName evidence="1">Uncharacterized protein</fullName>
    </submittedName>
</protein>
<evidence type="ECO:0000313" key="1">
    <source>
        <dbReference type="EMBL" id="KAJ9063854.1"/>
    </source>
</evidence>
<evidence type="ECO:0000313" key="2">
    <source>
        <dbReference type="Proteomes" id="UP001165960"/>
    </source>
</evidence>